<dbReference type="Gene3D" id="3.30.70.100">
    <property type="match status" value="1"/>
</dbReference>
<feature type="domain" description="ABM" evidence="2">
    <location>
        <begin position="87"/>
        <end position="179"/>
    </location>
</feature>
<dbReference type="Proteomes" id="UP001197114">
    <property type="component" value="Unassembled WGS sequence"/>
</dbReference>
<dbReference type="PROSITE" id="PS51725">
    <property type="entry name" value="ABM"/>
    <property type="match status" value="1"/>
</dbReference>
<keyword evidence="4" id="KW-1185">Reference proteome</keyword>
<comment type="caution">
    <text evidence="3">The sequence shown here is derived from an EMBL/GenBank/DDBJ whole genome shotgun (WGS) entry which is preliminary data.</text>
</comment>
<reference evidence="3 4" key="1">
    <citation type="submission" date="2019-11" db="EMBL/GenBank/DDBJ databases">
        <authorList>
            <person name="Ay H."/>
        </authorList>
    </citation>
    <scope>NUCLEOTIDE SEQUENCE [LARGE SCALE GENOMIC DNA]</scope>
    <source>
        <strain evidence="3 4">BG9H</strain>
    </source>
</reference>
<sequence>MRPSGSRRTASPADLPAGPPDGARRLPPACGHFHVRSSRARRRPDPSYEGWGLTVRTYVRALPPKTRRHEGIHTVPDTHTSPDDAQIAVVARLTLKEGREGDGAELESAFADYRAQALTMPGIRAIALLPALDRPGAYVSVTVWQDGASFRNANTQPAFTVFRVFLKEIVDVESDSGAVLEGADALPALLGAGGGGVLRVTVSRAGRPGAEGAAGAAARVVAASKLYEGGALELTRWADGEQAGAAEGSELYRVAV</sequence>
<dbReference type="EMBL" id="WMBF01000574">
    <property type="protein sequence ID" value="MBW5425656.1"/>
    <property type="molecule type" value="Genomic_DNA"/>
</dbReference>
<evidence type="ECO:0000313" key="4">
    <source>
        <dbReference type="Proteomes" id="UP001197114"/>
    </source>
</evidence>
<feature type="region of interest" description="Disordered" evidence="1">
    <location>
        <begin position="1"/>
        <end position="28"/>
    </location>
</feature>
<protein>
    <recommendedName>
        <fullName evidence="2">ABM domain-containing protein</fullName>
    </recommendedName>
</protein>
<proteinExistence type="predicted"/>
<evidence type="ECO:0000256" key="1">
    <source>
        <dbReference type="SAM" id="MobiDB-lite"/>
    </source>
</evidence>
<gene>
    <name evidence="3" type="ORF">GKQ77_29540</name>
</gene>
<organism evidence="3 4">
    <name type="scientific">Streptomyces anatolicus</name>
    <dbReference type="NCBI Taxonomy" id="2675858"/>
    <lineage>
        <taxon>Bacteria</taxon>
        <taxon>Bacillati</taxon>
        <taxon>Actinomycetota</taxon>
        <taxon>Actinomycetes</taxon>
        <taxon>Kitasatosporales</taxon>
        <taxon>Streptomycetaceae</taxon>
        <taxon>Streptomyces</taxon>
    </lineage>
</organism>
<name>A0ABS6YW33_9ACTN</name>
<accession>A0ABS6YW33</accession>
<dbReference type="Pfam" id="PF03992">
    <property type="entry name" value="ABM"/>
    <property type="match status" value="1"/>
</dbReference>
<dbReference type="SUPFAM" id="SSF54909">
    <property type="entry name" value="Dimeric alpha+beta barrel"/>
    <property type="match status" value="1"/>
</dbReference>
<evidence type="ECO:0000313" key="3">
    <source>
        <dbReference type="EMBL" id="MBW5425656.1"/>
    </source>
</evidence>
<dbReference type="InterPro" id="IPR011008">
    <property type="entry name" value="Dimeric_a/b-barrel"/>
</dbReference>
<dbReference type="InterPro" id="IPR007138">
    <property type="entry name" value="ABM_dom"/>
</dbReference>
<evidence type="ECO:0000259" key="2">
    <source>
        <dbReference type="PROSITE" id="PS51725"/>
    </source>
</evidence>